<dbReference type="AlphaFoldDB" id="A0ABD1JIP1"/>
<dbReference type="SMART" id="SM00408">
    <property type="entry name" value="IGc2"/>
    <property type="match status" value="4"/>
</dbReference>
<feature type="domain" description="Ig-like" evidence="2">
    <location>
        <begin position="360"/>
        <end position="445"/>
    </location>
</feature>
<accession>A0ABD1JIP1</accession>
<dbReference type="InterPro" id="IPR003599">
    <property type="entry name" value="Ig_sub"/>
</dbReference>
<evidence type="ECO:0000313" key="3">
    <source>
        <dbReference type="EMBL" id="KAL2087026.1"/>
    </source>
</evidence>
<protein>
    <recommendedName>
        <fullName evidence="2">Ig-like domain-containing protein</fullName>
    </recommendedName>
</protein>
<dbReference type="InterPro" id="IPR007110">
    <property type="entry name" value="Ig-like_dom"/>
</dbReference>
<dbReference type="SUPFAM" id="SSF48726">
    <property type="entry name" value="Immunoglobulin"/>
    <property type="match status" value="5"/>
</dbReference>
<dbReference type="PANTHER" id="PTHR46013">
    <property type="entry name" value="VASCULAR CELL ADHESION MOLECULE 1"/>
    <property type="match status" value="1"/>
</dbReference>
<proteinExistence type="predicted"/>
<dbReference type="SMART" id="SM00409">
    <property type="entry name" value="IG"/>
    <property type="match status" value="5"/>
</dbReference>
<sequence length="647" mass="71972">MGSLDSRSYGKTGVLHCCHRSSSLEVCFYHKLKVCTERALVVKGTMCTMVVVETLIVAALCTAVSGLPGQWAVRYDPKAVCALRGSTVELHSTYSYPSTHTLHSIVWHVEWPSHEEPTNISHLPDYSSRVEYLRNTRSQKSSTLRIRDVRESDSRQYLFRLLTYSGKLPYSKYTGVPGIQLHVTGLEVQVSTDVVTEGQDVTLTCSTTCGLGSSVTYAWYKNGIPTTHYSHYKLYLNSVSIKDSGSYSCAVKKGQHLSSPSIRINVTYSPKNTSAFLYPPGEILEGGSVTLVCKADANPPVHTYTWFKQDGAKTTQMEMGQNYSIANVSSEQSGQYHCRARNMLNEATSASLKLNVKYPPRSFKTVVSPSGDILEGTSVFLTCSSDANPPVHTYTWYKARGAHSSNVGAGQNYSLPNVTRRHSGEYYCNAENLKGSRNSTPVHVDVLYLPKNVSVSVSSLEGSVTLTCSNDAHPPVQSYTWYRKTETETSRRGRGEQLTLEYAESGFYYCEAKNKVGATISELNFIPDQSIATRYATVFTVAIGALIVCALLVLFRKKIFRLTGTEDTHDSEQDGLSPVYVNISRMGMTSDPKEERAHPLHVDDIHYTSVHFKHCDKQEVPFNILEMPEHPLPDEEVLYSTVKFHHL</sequence>
<dbReference type="InterPro" id="IPR013783">
    <property type="entry name" value="Ig-like_fold"/>
</dbReference>
<keyword evidence="4" id="KW-1185">Reference proteome</keyword>
<keyword evidence="1" id="KW-0472">Membrane</keyword>
<dbReference type="PROSITE" id="PS50835">
    <property type="entry name" value="IG_LIKE"/>
    <property type="match status" value="4"/>
</dbReference>
<evidence type="ECO:0000259" key="2">
    <source>
        <dbReference type="PROSITE" id="PS50835"/>
    </source>
</evidence>
<dbReference type="Gene3D" id="2.60.40.10">
    <property type="entry name" value="Immunoglobulins"/>
    <property type="match status" value="5"/>
</dbReference>
<dbReference type="Pfam" id="PF13895">
    <property type="entry name" value="Ig_2"/>
    <property type="match status" value="1"/>
</dbReference>
<feature type="domain" description="Ig-like" evidence="2">
    <location>
        <begin position="177"/>
        <end position="265"/>
    </location>
</feature>
<feature type="domain" description="Ig-like" evidence="2">
    <location>
        <begin position="450"/>
        <end position="521"/>
    </location>
</feature>
<feature type="transmembrane region" description="Helical" evidence="1">
    <location>
        <begin position="535"/>
        <end position="555"/>
    </location>
</feature>
<feature type="domain" description="Ig-like" evidence="2">
    <location>
        <begin position="270"/>
        <end position="355"/>
    </location>
</feature>
<dbReference type="Pfam" id="PF13927">
    <property type="entry name" value="Ig_3"/>
    <property type="match status" value="2"/>
</dbReference>
<dbReference type="InterPro" id="IPR036179">
    <property type="entry name" value="Ig-like_dom_sf"/>
</dbReference>
<reference evidence="3 4" key="1">
    <citation type="submission" date="2024-09" db="EMBL/GenBank/DDBJ databases">
        <title>A chromosome-level genome assembly of Gray's grenadier anchovy, Coilia grayii.</title>
        <authorList>
            <person name="Fu Z."/>
        </authorList>
    </citation>
    <scope>NUCLEOTIDE SEQUENCE [LARGE SCALE GENOMIC DNA]</scope>
    <source>
        <strain evidence="3">G4</strain>
        <tissue evidence="3">Muscle</tissue>
    </source>
</reference>
<evidence type="ECO:0000256" key="1">
    <source>
        <dbReference type="SAM" id="Phobius"/>
    </source>
</evidence>
<keyword evidence="1" id="KW-0812">Transmembrane</keyword>
<keyword evidence="1" id="KW-1133">Transmembrane helix</keyword>
<dbReference type="EMBL" id="JBHFQA010000015">
    <property type="protein sequence ID" value="KAL2087026.1"/>
    <property type="molecule type" value="Genomic_DNA"/>
</dbReference>
<name>A0ABD1JIP1_9TELE</name>
<comment type="caution">
    <text evidence="3">The sequence shown here is derived from an EMBL/GenBank/DDBJ whole genome shotgun (WGS) entry which is preliminary data.</text>
</comment>
<dbReference type="InterPro" id="IPR003598">
    <property type="entry name" value="Ig_sub2"/>
</dbReference>
<evidence type="ECO:0000313" key="4">
    <source>
        <dbReference type="Proteomes" id="UP001591681"/>
    </source>
</evidence>
<organism evidence="3 4">
    <name type="scientific">Coilia grayii</name>
    <name type="common">Gray's grenadier anchovy</name>
    <dbReference type="NCBI Taxonomy" id="363190"/>
    <lineage>
        <taxon>Eukaryota</taxon>
        <taxon>Metazoa</taxon>
        <taxon>Chordata</taxon>
        <taxon>Craniata</taxon>
        <taxon>Vertebrata</taxon>
        <taxon>Euteleostomi</taxon>
        <taxon>Actinopterygii</taxon>
        <taxon>Neopterygii</taxon>
        <taxon>Teleostei</taxon>
        <taxon>Clupei</taxon>
        <taxon>Clupeiformes</taxon>
        <taxon>Clupeoidei</taxon>
        <taxon>Engraulidae</taxon>
        <taxon>Coilinae</taxon>
        <taxon>Coilia</taxon>
    </lineage>
</organism>
<dbReference type="Proteomes" id="UP001591681">
    <property type="component" value="Unassembled WGS sequence"/>
</dbReference>
<dbReference type="PANTHER" id="PTHR46013:SF4">
    <property type="entry name" value="B-CELL RECEPTOR CD22-RELATED"/>
    <property type="match status" value="1"/>
</dbReference>
<gene>
    <name evidence="3" type="ORF">ACEWY4_018085</name>
</gene>